<dbReference type="PANTHER" id="PTHR35790">
    <property type="entry name" value="HTH-TYPE TRANSCRIPTIONAL REGULATOR PCHR"/>
    <property type="match status" value="1"/>
</dbReference>
<reference evidence="5 6" key="1">
    <citation type="submission" date="2019-08" db="EMBL/GenBank/DDBJ databases">
        <title>Genome sequencing of Paenibacillus faecis DSM 23593(T).</title>
        <authorList>
            <person name="Kook J.-K."/>
            <person name="Park S.-N."/>
            <person name="Lim Y.K."/>
        </authorList>
    </citation>
    <scope>NUCLEOTIDE SEQUENCE [LARGE SCALE GENOMIC DNA]</scope>
    <source>
        <strain evidence="5 6">DSM 23593</strain>
    </source>
</reference>
<dbReference type="GO" id="GO:0003677">
    <property type="term" value="F:DNA binding"/>
    <property type="evidence" value="ECO:0007669"/>
    <property type="project" value="UniProtKB-KW"/>
</dbReference>
<dbReference type="PROSITE" id="PS50995">
    <property type="entry name" value="HTH_MARR_2"/>
    <property type="match status" value="1"/>
</dbReference>
<dbReference type="Proteomes" id="UP000325218">
    <property type="component" value="Unassembled WGS sequence"/>
</dbReference>
<dbReference type="InterPro" id="IPR036388">
    <property type="entry name" value="WH-like_DNA-bd_sf"/>
</dbReference>
<evidence type="ECO:0000313" key="6">
    <source>
        <dbReference type="Proteomes" id="UP000325218"/>
    </source>
</evidence>
<name>A0A5D0CP86_9BACL</name>
<keyword evidence="2" id="KW-0238">DNA-binding</keyword>
<evidence type="ECO:0000259" key="4">
    <source>
        <dbReference type="PROSITE" id="PS50995"/>
    </source>
</evidence>
<dbReference type="PROSITE" id="PS01117">
    <property type="entry name" value="HTH_MARR_1"/>
    <property type="match status" value="1"/>
</dbReference>
<dbReference type="Gene3D" id="1.10.10.10">
    <property type="entry name" value="Winged helix-like DNA-binding domain superfamily/Winged helix DNA-binding domain"/>
    <property type="match status" value="1"/>
</dbReference>
<keyword evidence="1" id="KW-0805">Transcription regulation</keyword>
<evidence type="ECO:0000256" key="1">
    <source>
        <dbReference type="ARBA" id="ARBA00023015"/>
    </source>
</evidence>
<dbReference type="GO" id="GO:0003700">
    <property type="term" value="F:DNA-binding transcription factor activity"/>
    <property type="evidence" value="ECO:0007669"/>
    <property type="project" value="InterPro"/>
</dbReference>
<dbReference type="EMBL" id="VSDO01000004">
    <property type="protein sequence ID" value="TYA11691.1"/>
    <property type="molecule type" value="Genomic_DNA"/>
</dbReference>
<accession>A0A5D0CP86</accession>
<comment type="caution">
    <text evidence="5">The sequence shown here is derived from an EMBL/GenBank/DDBJ whole genome shotgun (WGS) entry which is preliminary data.</text>
</comment>
<organism evidence="5 6">
    <name type="scientific">Paenibacillus faecis</name>
    <dbReference type="NCBI Taxonomy" id="862114"/>
    <lineage>
        <taxon>Bacteria</taxon>
        <taxon>Bacillati</taxon>
        <taxon>Bacillota</taxon>
        <taxon>Bacilli</taxon>
        <taxon>Bacillales</taxon>
        <taxon>Paenibacillaceae</taxon>
        <taxon>Paenibacillus</taxon>
    </lineage>
</organism>
<dbReference type="InterPro" id="IPR000835">
    <property type="entry name" value="HTH_MarR-typ"/>
</dbReference>
<evidence type="ECO:0000256" key="3">
    <source>
        <dbReference type="ARBA" id="ARBA00023163"/>
    </source>
</evidence>
<sequence>MGPNVRIKSQLHEGYLKFVHQHERLSGTEIVHFQKLCQLENIKGFDLNLTAVHVLDCIGRHEPINSTAIAEMMELSKASITKITGKLLEVGWVTRTQLNDNKKESYFRITPAGKEIFRLHLRLHEEEKERFFRFLDQYSEEELRTIQHFLLDYSMELEQRMEEGANP</sequence>
<dbReference type="InterPro" id="IPR036390">
    <property type="entry name" value="WH_DNA-bd_sf"/>
</dbReference>
<gene>
    <name evidence="5" type="ORF">FRY98_21480</name>
</gene>
<dbReference type="RefSeq" id="WP_148455784.1">
    <property type="nucleotide sequence ID" value="NZ_BORZ01000018.1"/>
</dbReference>
<proteinExistence type="predicted"/>
<dbReference type="SUPFAM" id="SSF46785">
    <property type="entry name" value="Winged helix' DNA-binding domain"/>
    <property type="match status" value="1"/>
</dbReference>
<dbReference type="InterPro" id="IPR023187">
    <property type="entry name" value="Tscrpt_reg_MarR-type_CS"/>
</dbReference>
<dbReference type="InterPro" id="IPR052067">
    <property type="entry name" value="Metal_resp_HTH_trans_reg"/>
</dbReference>
<dbReference type="Pfam" id="PF01047">
    <property type="entry name" value="MarR"/>
    <property type="match status" value="1"/>
</dbReference>
<protein>
    <submittedName>
        <fullName evidence="5">MarR family transcriptional regulator</fullName>
    </submittedName>
</protein>
<keyword evidence="6" id="KW-1185">Reference proteome</keyword>
<dbReference type="SMART" id="SM00347">
    <property type="entry name" value="HTH_MARR"/>
    <property type="match status" value="1"/>
</dbReference>
<evidence type="ECO:0000313" key="5">
    <source>
        <dbReference type="EMBL" id="TYA11691.1"/>
    </source>
</evidence>
<dbReference type="OrthoDB" id="5358347at2"/>
<dbReference type="PANTHER" id="PTHR35790:SF4">
    <property type="entry name" value="HTH-TYPE TRANSCRIPTIONAL REGULATOR PCHR"/>
    <property type="match status" value="1"/>
</dbReference>
<keyword evidence="3" id="KW-0804">Transcription</keyword>
<feature type="domain" description="HTH marR-type" evidence="4">
    <location>
        <begin position="8"/>
        <end position="155"/>
    </location>
</feature>
<evidence type="ECO:0000256" key="2">
    <source>
        <dbReference type="ARBA" id="ARBA00023125"/>
    </source>
</evidence>
<dbReference type="AlphaFoldDB" id="A0A5D0CP86"/>